<dbReference type="GO" id="GO:0006400">
    <property type="term" value="P:tRNA modification"/>
    <property type="evidence" value="ECO:0007669"/>
    <property type="project" value="UniProtKB-ARBA"/>
</dbReference>
<keyword evidence="1" id="KW-0547">Nucleotide-binding</keyword>
<dbReference type="SUPFAM" id="SSF52540">
    <property type="entry name" value="P-loop containing nucleoside triphosphate hydrolases"/>
    <property type="match status" value="1"/>
</dbReference>
<dbReference type="FunFam" id="3.40.50.300:FF:000827">
    <property type="entry name" value="KTI12 chromatin-associated homolog"/>
    <property type="match status" value="1"/>
</dbReference>
<evidence type="ECO:0000256" key="1">
    <source>
        <dbReference type="ARBA" id="ARBA00022741"/>
    </source>
</evidence>
<organism evidence="5 6">
    <name type="scientific">Yarrowia lipolytica</name>
    <name type="common">Candida lipolytica</name>
    <dbReference type="NCBI Taxonomy" id="4952"/>
    <lineage>
        <taxon>Eukaryota</taxon>
        <taxon>Fungi</taxon>
        <taxon>Dikarya</taxon>
        <taxon>Ascomycota</taxon>
        <taxon>Saccharomycotina</taxon>
        <taxon>Dipodascomycetes</taxon>
        <taxon>Dipodascales</taxon>
        <taxon>Dipodascales incertae sedis</taxon>
        <taxon>Yarrowia</taxon>
    </lineage>
</organism>
<evidence type="ECO:0000256" key="3">
    <source>
        <dbReference type="ARBA" id="ARBA00025768"/>
    </source>
</evidence>
<evidence type="ECO:0000313" key="5">
    <source>
        <dbReference type="EMBL" id="AOW04820.1"/>
    </source>
</evidence>
<dbReference type="VEuPathDB" id="FungiDB:YALI0_E01738g"/>
<name>A0A1D8NGQ8_YARLL</name>
<dbReference type="GeneID" id="2912056"/>
<dbReference type="GO" id="GO:0005524">
    <property type="term" value="F:ATP binding"/>
    <property type="evidence" value="ECO:0007669"/>
    <property type="project" value="UniProtKB-KW"/>
</dbReference>
<evidence type="ECO:0000313" key="6">
    <source>
        <dbReference type="Proteomes" id="UP000182444"/>
    </source>
</evidence>
<sequence>MLKSIFSHTHFSTQLSHTSTCDMPLLLITGYPSAGKTTRAMQIKDYFEKKIQETGSNLTVEVINDESLGLSKDSYKESRTEKMTRGEQISAVKRLVSKNTIVILDNMTYIKGFRYQLWCEAKAVATNYGVAHVGAPVDVCKEYNSIHPNKWEDDLFDALVFRYEEPNGANKWDSPLFTIPHIDKDISGEEMWNALVHRKVLKPNQATVLKPATSTDYLYELDKKTQTIVSEILDIQRDNVGGLVKLDGGNHSLQLPIDAVSLPELQRMRRQFVTLNKMRALGDDRIIPLFIEFLEKNFDE</sequence>
<keyword evidence="2" id="KW-0067">ATP-binding</keyword>
<dbReference type="Gene3D" id="3.40.50.300">
    <property type="entry name" value="P-loop containing nucleotide triphosphate hydrolases"/>
    <property type="match status" value="1"/>
</dbReference>
<gene>
    <name evidence="5" type="ORF">YALI1_E02287g</name>
</gene>
<dbReference type="Pfam" id="PF08433">
    <property type="entry name" value="KTI12"/>
    <property type="match status" value="1"/>
</dbReference>
<dbReference type="AlphaFoldDB" id="A0A1D8NGQ8"/>
<protein>
    <recommendedName>
        <fullName evidence="7">Chromatin associated protein KTI12</fullName>
    </recommendedName>
</protein>
<evidence type="ECO:0008006" key="7">
    <source>
        <dbReference type="Google" id="ProtNLM"/>
    </source>
</evidence>
<dbReference type="RefSeq" id="XP_503428.2">
    <property type="nucleotide sequence ID" value="XM_503428.3"/>
</dbReference>
<dbReference type="InterPro" id="IPR013641">
    <property type="entry name" value="KTI12/PSTK"/>
</dbReference>
<evidence type="ECO:0000256" key="4">
    <source>
        <dbReference type="ARBA" id="ARBA00063730"/>
    </source>
</evidence>
<evidence type="ECO:0000256" key="2">
    <source>
        <dbReference type="ARBA" id="ARBA00022840"/>
    </source>
</evidence>
<dbReference type="EMBL" id="CP017557">
    <property type="protein sequence ID" value="AOW04820.1"/>
    <property type="molecule type" value="Genomic_DNA"/>
</dbReference>
<proteinExistence type="inferred from homology"/>
<dbReference type="eggNOG" id="KOG3062">
    <property type="taxonomic scope" value="Eukaryota"/>
</dbReference>
<dbReference type="InterPro" id="IPR027417">
    <property type="entry name" value="P-loop_NTPase"/>
</dbReference>
<reference evidence="5 6" key="1">
    <citation type="journal article" date="2016" name="PLoS ONE">
        <title>Sequence Assembly of Yarrowia lipolytica Strain W29/CLIB89 Shows Transposable Element Diversity.</title>
        <authorList>
            <person name="Magnan C."/>
            <person name="Yu J."/>
            <person name="Chang I."/>
            <person name="Jahn E."/>
            <person name="Kanomata Y."/>
            <person name="Wu J."/>
            <person name="Zeller M."/>
            <person name="Oakes M."/>
            <person name="Baldi P."/>
            <person name="Sandmeyer S."/>
        </authorList>
    </citation>
    <scope>NUCLEOTIDE SEQUENCE [LARGE SCALE GENOMIC DNA]</scope>
    <source>
        <strain evidence="6">CLIB89(W29)</strain>
    </source>
</reference>
<dbReference type="VEuPathDB" id="FungiDB:YALI1_E02287g"/>
<comment type="subunit">
    <text evidence="4">Interacts with the elongator complex.</text>
</comment>
<accession>A0A1D8NGQ8</accession>
<dbReference type="GO" id="GO:0006357">
    <property type="term" value="P:regulation of transcription by RNA polymerase II"/>
    <property type="evidence" value="ECO:0007669"/>
    <property type="project" value="UniProtKB-ARBA"/>
</dbReference>
<comment type="similarity">
    <text evidence="3">Belongs to the KTI12 family.</text>
</comment>
<dbReference type="PANTHER" id="PTHR12435">
    <property type="match status" value="1"/>
</dbReference>
<dbReference type="Proteomes" id="UP000182444">
    <property type="component" value="Chromosome 1E"/>
</dbReference>
<dbReference type="KEGG" id="yli:2912056"/>